<name>A0A2G5U955_9PELO</name>
<feature type="region of interest" description="Disordered" evidence="1">
    <location>
        <begin position="206"/>
        <end position="259"/>
    </location>
</feature>
<proteinExistence type="predicted"/>
<evidence type="ECO:0000313" key="2">
    <source>
        <dbReference type="EMBL" id="PIC36075.1"/>
    </source>
</evidence>
<comment type="caution">
    <text evidence="2">The sequence shown here is derived from an EMBL/GenBank/DDBJ whole genome shotgun (WGS) entry which is preliminary data.</text>
</comment>
<dbReference type="EMBL" id="PDUG01000004">
    <property type="protein sequence ID" value="PIC36075.1"/>
    <property type="molecule type" value="Genomic_DNA"/>
</dbReference>
<feature type="region of interest" description="Disordered" evidence="1">
    <location>
        <begin position="459"/>
        <end position="523"/>
    </location>
</feature>
<dbReference type="AlphaFoldDB" id="A0A2G5U955"/>
<feature type="compositionally biased region" description="Polar residues" evidence="1">
    <location>
        <begin position="207"/>
        <end position="252"/>
    </location>
</feature>
<dbReference type="Proteomes" id="UP000230233">
    <property type="component" value="Chromosome IV"/>
</dbReference>
<protein>
    <submittedName>
        <fullName evidence="2">Uncharacterized protein</fullName>
    </submittedName>
</protein>
<reference evidence="3" key="1">
    <citation type="submission" date="2017-10" db="EMBL/GenBank/DDBJ databases">
        <title>Rapid genome shrinkage in a self-fertile nematode reveals novel sperm competition proteins.</title>
        <authorList>
            <person name="Yin D."/>
            <person name="Schwarz E.M."/>
            <person name="Thomas C.G."/>
            <person name="Felde R.L."/>
            <person name="Korf I.F."/>
            <person name="Cutter A.D."/>
            <person name="Schartner C.M."/>
            <person name="Ralston E.J."/>
            <person name="Meyer B.J."/>
            <person name="Haag E.S."/>
        </authorList>
    </citation>
    <scope>NUCLEOTIDE SEQUENCE [LARGE SCALE GENOMIC DNA]</scope>
    <source>
        <strain evidence="3">JU1422</strain>
    </source>
</reference>
<evidence type="ECO:0000313" key="3">
    <source>
        <dbReference type="Proteomes" id="UP000230233"/>
    </source>
</evidence>
<keyword evidence="3" id="KW-1185">Reference proteome</keyword>
<sequence>MILRPWSMTCFLEYLLIFSTFPNIKMSNIPIFLRGGNDDPMAVYPDEEPPSDTATDRREDLGASNNVNVNLDEGAEGQETRSRSQTSVPIIPIAAPIMNNEPTRNTMGNELSKMETGYHSSSSTSTPANVCNRFRDIQLSPSPEAMKISYGQPASSQCYAPVRPPRARDFHNQQEPIVEHSSEQVENSQLQPDDFELDSYEKIFSGPLQTPKNQTVGPSSSHHGCDFQHQSWSRTTEAIPSSTDSVYQSSPSTFPPSNAPFPDVMRIEYGGPTSSQCMLYAPAHYSSAYDSDVFDGQQPKQYCDLDKSASASLHQATTRNYFPRQGIIEPWSSDYSHNYQHKPLPGIVEVIPSRTDSGYQSSPSTFSLSNVSFPNVVRIEFGMSTSCQHPLYAPARSSRQYSEIVDSQQPKQYCGLNETVSDSWCQLTEPSSSSSSTYDHFQHQSLPDTIEANPTHFAKRKRAAPKNQNPRPAKKSRLAEKQLSHSLLASVQNPMTQDFDRESCSSNTTTFESNYSSSSHNNSPTLLQSVTQKLPVDFFDLGSFEKYVQKTPVLEKLRERAKKESKRRARREVNDENRRELMDRDCDYTKKRTSKVRKEIIGKIDDFFERLGKIETIRSNERLAEFSLELDNLLKGRVDNSDREVYEAQKRQFYSTDDDWEQTVEKILELKRKFEKSKTEFEEKSQLYSEKETGTAGGAKSRARADMIRAQLDYDIACLDLIISKA</sequence>
<organism evidence="2 3">
    <name type="scientific">Caenorhabditis nigoni</name>
    <dbReference type="NCBI Taxonomy" id="1611254"/>
    <lineage>
        <taxon>Eukaryota</taxon>
        <taxon>Metazoa</taxon>
        <taxon>Ecdysozoa</taxon>
        <taxon>Nematoda</taxon>
        <taxon>Chromadorea</taxon>
        <taxon>Rhabditida</taxon>
        <taxon>Rhabditina</taxon>
        <taxon>Rhabditomorpha</taxon>
        <taxon>Rhabditoidea</taxon>
        <taxon>Rhabditidae</taxon>
        <taxon>Peloderinae</taxon>
        <taxon>Caenorhabditis</taxon>
    </lineage>
</organism>
<feature type="region of interest" description="Disordered" evidence="1">
    <location>
        <begin position="40"/>
        <end position="87"/>
    </location>
</feature>
<feature type="compositionally biased region" description="Polar residues" evidence="1">
    <location>
        <begin position="484"/>
        <end position="496"/>
    </location>
</feature>
<feature type="compositionally biased region" description="Low complexity" evidence="1">
    <location>
        <begin position="505"/>
        <end position="523"/>
    </location>
</feature>
<accession>A0A2G5U955</accession>
<evidence type="ECO:0000256" key="1">
    <source>
        <dbReference type="SAM" id="MobiDB-lite"/>
    </source>
</evidence>
<gene>
    <name evidence="2" type="primary">Cnig_chr_IV.g15205</name>
    <name evidence="2" type="ORF">B9Z55_015205</name>
</gene>